<proteinExistence type="predicted"/>
<dbReference type="InterPro" id="IPR001611">
    <property type="entry name" value="Leu-rich_rpt"/>
</dbReference>
<reference evidence="3 4" key="1">
    <citation type="submission" date="2023-12" db="EMBL/GenBank/DDBJ databases">
        <title>the genome sequence of Hyalangium sp. s54d21.</title>
        <authorList>
            <person name="Zhang X."/>
        </authorList>
    </citation>
    <scope>NUCLEOTIDE SEQUENCE [LARGE SCALE GENOMIC DNA]</scope>
    <source>
        <strain evidence="4">s54d21</strain>
    </source>
</reference>
<keyword evidence="1" id="KW-0433">Leucine-rich repeat</keyword>
<sequence length="312" mass="34505">MTVSQPPPIESVVTAFLQKGYVPAKGGKLRVEQALTLPLREQLVQLIASKEPANIAFVCGLLQRDDFPAPLSTSLRELLLEDGTAKRVAFECGHLELFEDYSRLRFDGYSKPALPGGLGRLAQLKDLSLIHGDLEAIPEEIGLLGELTVLYANFQRLQSVSPAIGRLGKLKALYLNNNQLTALPGSVAGLARLEKLHLDGNRFDHVPSGIWHMSSLRDLDLTGNQLTRIPDEIAQLSNLEHLRLGSNPIKAISPRIAELSRLERLSLNDESDFRLLPEELQARVKDKYVCEMDGYLEINLRAKHSPVPLGSK</sequence>
<dbReference type="PANTHER" id="PTHR48051">
    <property type="match status" value="1"/>
</dbReference>
<dbReference type="Proteomes" id="UP001291309">
    <property type="component" value="Unassembled WGS sequence"/>
</dbReference>
<evidence type="ECO:0000256" key="1">
    <source>
        <dbReference type="ARBA" id="ARBA00022614"/>
    </source>
</evidence>
<evidence type="ECO:0000313" key="3">
    <source>
        <dbReference type="EMBL" id="MDY7227142.1"/>
    </source>
</evidence>
<protein>
    <submittedName>
        <fullName evidence="3">Leucine-rich repeat domain-containing protein</fullName>
    </submittedName>
</protein>
<gene>
    <name evidence="3" type="ORF">SYV04_12100</name>
</gene>
<evidence type="ECO:0000313" key="4">
    <source>
        <dbReference type="Proteomes" id="UP001291309"/>
    </source>
</evidence>
<dbReference type="Gene3D" id="3.80.10.10">
    <property type="entry name" value="Ribonuclease Inhibitor"/>
    <property type="match status" value="1"/>
</dbReference>
<dbReference type="SUPFAM" id="SSF52058">
    <property type="entry name" value="L domain-like"/>
    <property type="match status" value="1"/>
</dbReference>
<dbReference type="PROSITE" id="PS51450">
    <property type="entry name" value="LRR"/>
    <property type="match status" value="1"/>
</dbReference>
<dbReference type="PANTHER" id="PTHR48051:SF1">
    <property type="entry name" value="RAS SUPPRESSOR PROTEIN 1"/>
    <property type="match status" value="1"/>
</dbReference>
<comment type="caution">
    <text evidence="3">The sequence shown here is derived from an EMBL/GenBank/DDBJ whole genome shotgun (WGS) entry which is preliminary data.</text>
</comment>
<dbReference type="SMART" id="SM00369">
    <property type="entry name" value="LRR_TYP"/>
    <property type="match status" value="5"/>
</dbReference>
<accession>A0ABU5H2Y8</accession>
<dbReference type="Pfam" id="PF13855">
    <property type="entry name" value="LRR_8"/>
    <property type="match status" value="2"/>
</dbReference>
<organism evidence="3 4">
    <name type="scientific">Hyalangium rubrum</name>
    <dbReference type="NCBI Taxonomy" id="3103134"/>
    <lineage>
        <taxon>Bacteria</taxon>
        <taxon>Pseudomonadati</taxon>
        <taxon>Myxococcota</taxon>
        <taxon>Myxococcia</taxon>
        <taxon>Myxococcales</taxon>
        <taxon>Cystobacterineae</taxon>
        <taxon>Archangiaceae</taxon>
        <taxon>Hyalangium</taxon>
    </lineage>
</organism>
<keyword evidence="2" id="KW-0677">Repeat</keyword>
<name>A0ABU5H2Y8_9BACT</name>
<dbReference type="EMBL" id="JAXIVS010000003">
    <property type="protein sequence ID" value="MDY7227142.1"/>
    <property type="molecule type" value="Genomic_DNA"/>
</dbReference>
<dbReference type="InterPro" id="IPR032675">
    <property type="entry name" value="LRR_dom_sf"/>
</dbReference>
<keyword evidence="4" id="KW-1185">Reference proteome</keyword>
<evidence type="ECO:0000256" key="2">
    <source>
        <dbReference type="ARBA" id="ARBA00022737"/>
    </source>
</evidence>
<dbReference type="RefSeq" id="WP_321545857.1">
    <property type="nucleotide sequence ID" value="NZ_JAXIVS010000003.1"/>
</dbReference>
<dbReference type="InterPro" id="IPR003591">
    <property type="entry name" value="Leu-rich_rpt_typical-subtyp"/>
</dbReference>
<dbReference type="InterPro" id="IPR050216">
    <property type="entry name" value="LRR_domain-containing"/>
</dbReference>